<evidence type="ECO:0008006" key="4">
    <source>
        <dbReference type="Google" id="ProtNLM"/>
    </source>
</evidence>
<keyword evidence="1" id="KW-0812">Transmembrane</keyword>
<feature type="transmembrane region" description="Helical" evidence="1">
    <location>
        <begin position="85"/>
        <end position="109"/>
    </location>
</feature>
<accession>A0AAD6ZJT7</accession>
<evidence type="ECO:0000313" key="2">
    <source>
        <dbReference type="EMBL" id="KAJ7325937.1"/>
    </source>
</evidence>
<dbReference type="Proteomes" id="UP001218218">
    <property type="component" value="Unassembled WGS sequence"/>
</dbReference>
<name>A0AAD6ZJT7_9AGAR</name>
<evidence type="ECO:0000256" key="1">
    <source>
        <dbReference type="SAM" id="Phobius"/>
    </source>
</evidence>
<keyword evidence="1" id="KW-1133">Transmembrane helix</keyword>
<dbReference type="AlphaFoldDB" id="A0AAD6ZJT7"/>
<evidence type="ECO:0000313" key="3">
    <source>
        <dbReference type="Proteomes" id="UP001218218"/>
    </source>
</evidence>
<dbReference type="Gene3D" id="1.20.1070.10">
    <property type="entry name" value="Rhodopsin 7-helix transmembrane proteins"/>
    <property type="match status" value="1"/>
</dbReference>
<feature type="transmembrane region" description="Helical" evidence="1">
    <location>
        <begin position="20"/>
        <end position="42"/>
    </location>
</feature>
<feature type="transmembrane region" description="Helical" evidence="1">
    <location>
        <begin position="54"/>
        <end position="73"/>
    </location>
</feature>
<feature type="transmembrane region" description="Helical" evidence="1">
    <location>
        <begin position="161"/>
        <end position="187"/>
    </location>
</feature>
<comment type="caution">
    <text evidence="2">The sequence shown here is derived from an EMBL/GenBank/DDBJ whole genome shotgun (WGS) entry which is preliminary data.</text>
</comment>
<feature type="transmembrane region" description="Helical" evidence="1">
    <location>
        <begin position="225"/>
        <end position="250"/>
    </location>
</feature>
<organism evidence="2 3">
    <name type="scientific">Mycena albidolilacea</name>
    <dbReference type="NCBI Taxonomy" id="1033008"/>
    <lineage>
        <taxon>Eukaryota</taxon>
        <taxon>Fungi</taxon>
        <taxon>Dikarya</taxon>
        <taxon>Basidiomycota</taxon>
        <taxon>Agaricomycotina</taxon>
        <taxon>Agaricomycetes</taxon>
        <taxon>Agaricomycetidae</taxon>
        <taxon>Agaricales</taxon>
        <taxon>Marasmiineae</taxon>
        <taxon>Mycenaceae</taxon>
        <taxon>Mycena</taxon>
    </lineage>
</organism>
<sequence length="291" mass="32489">MSSTKLHVPNALDAHMENIALTFDIAGIVLTSTLLLAIAYAACKPASRQHLNRVSFRLLVCALIFAATSIPIFEGPNAACSFMGFFGLSILMFSSCMFFCTLVNLQLVLVHNVNGNSMEKFYYIGSVIVVAILNITPYVAGQFGYYNGTCWFNDSRPDVQFHWFLGSQAIWVLLMSTGEVMAFLVILGHMYQMNNLRAWSHHSTTSTKLSFGMTPKSPMVAYRSVIIRIGLYPLLSCCLNFTGAILDIWLTRHPLLTELQWRLSFVELLTCYAGTPAPQQIDTIYPTYQSC</sequence>
<proteinExistence type="predicted"/>
<dbReference type="EMBL" id="JARIHO010000043">
    <property type="protein sequence ID" value="KAJ7325937.1"/>
    <property type="molecule type" value="Genomic_DNA"/>
</dbReference>
<gene>
    <name evidence="2" type="ORF">DFH08DRAFT_1027998</name>
</gene>
<protein>
    <recommendedName>
        <fullName evidence="4">G-protein coupled receptors family 2 profile 2 domain-containing protein</fullName>
    </recommendedName>
</protein>
<reference evidence="2" key="1">
    <citation type="submission" date="2023-03" db="EMBL/GenBank/DDBJ databases">
        <title>Massive genome expansion in bonnet fungi (Mycena s.s.) driven by repeated elements and novel gene families across ecological guilds.</title>
        <authorList>
            <consortium name="Lawrence Berkeley National Laboratory"/>
            <person name="Harder C.B."/>
            <person name="Miyauchi S."/>
            <person name="Viragh M."/>
            <person name="Kuo A."/>
            <person name="Thoen E."/>
            <person name="Andreopoulos B."/>
            <person name="Lu D."/>
            <person name="Skrede I."/>
            <person name="Drula E."/>
            <person name="Henrissat B."/>
            <person name="Morin E."/>
            <person name="Kohler A."/>
            <person name="Barry K."/>
            <person name="LaButti K."/>
            <person name="Morin E."/>
            <person name="Salamov A."/>
            <person name="Lipzen A."/>
            <person name="Mereny Z."/>
            <person name="Hegedus B."/>
            <person name="Baldrian P."/>
            <person name="Stursova M."/>
            <person name="Weitz H."/>
            <person name="Taylor A."/>
            <person name="Grigoriev I.V."/>
            <person name="Nagy L.G."/>
            <person name="Martin F."/>
            <person name="Kauserud H."/>
        </authorList>
    </citation>
    <scope>NUCLEOTIDE SEQUENCE</scope>
    <source>
        <strain evidence="2">CBHHK002</strain>
    </source>
</reference>
<feature type="transmembrane region" description="Helical" evidence="1">
    <location>
        <begin position="121"/>
        <end position="141"/>
    </location>
</feature>
<keyword evidence="3" id="KW-1185">Reference proteome</keyword>
<keyword evidence="1" id="KW-0472">Membrane</keyword>